<feature type="region of interest" description="Disordered" evidence="1">
    <location>
        <begin position="193"/>
        <end position="230"/>
    </location>
</feature>
<reference evidence="3 4" key="1">
    <citation type="submission" date="2019-12" db="EMBL/GenBank/DDBJ databases">
        <title>Comparative genomics gives insights into the taxonomy of the Azoarcus-Aromatoleum group and reveals separate origins of nif in the plant-associated Azoarcus and non-plant-associated Aromatoleum sub-groups.</title>
        <authorList>
            <person name="Lafos M."/>
            <person name="Maluk M."/>
            <person name="Batista M."/>
            <person name="Junghare M."/>
            <person name="Carmona M."/>
            <person name="Faoro H."/>
            <person name="Cruz L.M."/>
            <person name="Battistoni F."/>
            <person name="De Souza E."/>
            <person name="Pedrosa F."/>
            <person name="Chen W.-M."/>
            <person name="Poole P.S."/>
            <person name="Dixon R.A."/>
            <person name="James E.K."/>
        </authorList>
    </citation>
    <scope>NUCLEOTIDE SEQUENCE [LARGE SCALE GENOMIC DNA]</scope>
    <source>
        <strain evidence="3 4">PbN1</strain>
    </source>
</reference>
<gene>
    <name evidence="3" type="ORF">GPA24_18345</name>
</gene>
<dbReference type="EMBL" id="WTVP01000079">
    <property type="protein sequence ID" value="NMG17461.1"/>
    <property type="molecule type" value="Genomic_DNA"/>
</dbReference>
<dbReference type="InterPro" id="IPR021136">
    <property type="entry name" value="Flagellar_hook_control-like_C"/>
</dbReference>
<dbReference type="InterPro" id="IPR038610">
    <property type="entry name" value="FliK-like_C_sf"/>
</dbReference>
<dbReference type="Gene3D" id="3.30.750.140">
    <property type="match status" value="1"/>
</dbReference>
<keyword evidence="4" id="KW-1185">Reference proteome</keyword>
<accession>A0ABX1P0Z6</accession>
<feature type="domain" description="Flagellar hook-length control protein-like C-terminal" evidence="2">
    <location>
        <begin position="323"/>
        <end position="396"/>
    </location>
</feature>
<keyword evidence="3" id="KW-0966">Cell projection</keyword>
<dbReference type="Pfam" id="PF02120">
    <property type="entry name" value="Flg_hook"/>
    <property type="match status" value="1"/>
</dbReference>
<organism evidence="3 4">
    <name type="scientific">Aromatoleum bremense</name>
    <dbReference type="NCBI Taxonomy" id="76115"/>
    <lineage>
        <taxon>Bacteria</taxon>
        <taxon>Pseudomonadati</taxon>
        <taxon>Pseudomonadota</taxon>
        <taxon>Betaproteobacteria</taxon>
        <taxon>Rhodocyclales</taxon>
        <taxon>Rhodocyclaceae</taxon>
        <taxon>Aromatoleum</taxon>
    </lineage>
</organism>
<comment type="caution">
    <text evidence="3">The sequence shown here is derived from an EMBL/GenBank/DDBJ whole genome shotgun (WGS) entry which is preliminary data.</text>
</comment>
<keyword evidence="3" id="KW-0969">Cilium</keyword>
<evidence type="ECO:0000259" key="2">
    <source>
        <dbReference type="Pfam" id="PF02120"/>
    </source>
</evidence>
<sequence length="399" mass="41256">MIPSDLAARLRMLTEASFFDSEPPVSGPARVREIQARLPEIVPGQRFTATLERALPDGTFQAIVAGKHYTLALNHAAKSGDTLELIATQNTPKAVFAQLANVATAQTGADAATRPTLSATGRLIGFLLTGQPASTPAALAGGKPLLDAPPANGAATLAPALRQALTQSGLFYESHQRQWLGGKIDTAALQLEPQGQHAPARGPAGNAPAAQQTAAAGEPSSTADSGGATAGAMRAASGTVSNAQGIAAGAAAEIDEQADIRGTAAAPNPARAAAIPERLMPVVHQQLDAMATQNYVWHGQVWPGQNVEWEIEDPQRDQRGDSDEVAENWNTTLRLTLPRLGGMEAHLVVSPAGVALRLLADDPGTVAALDAARARLDDALAAANLPLTGFVAERRNDEG</sequence>
<proteinExistence type="predicted"/>
<evidence type="ECO:0000313" key="4">
    <source>
        <dbReference type="Proteomes" id="UP000633943"/>
    </source>
</evidence>
<name>A0ABX1P0Z6_9RHOO</name>
<protein>
    <submittedName>
        <fullName evidence="3">Flagellar hook-length control protein FliK</fullName>
    </submittedName>
</protein>
<evidence type="ECO:0000256" key="1">
    <source>
        <dbReference type="SAM" id="MobiDB-lite"/>
    </source>
</evidence>
<dbReference type="RefSeq" id="WP_169203974.1">
    <property type="nucleotide sequence ID" value="NZ_CP059467.1"/>
</dbReference>
<keyword evidence="3" id="KW-0282">Flagellum</keyword>
<dbReference type="Proteomes" id="UP000633943">
    <property type="component" value="Unassembled WGS sequence"/>
</dbReference>
<evidence type="ECO:0000313" key="3">
    <source>
        <dbReference type="EMBL" id="NMG17461.1"/>
    </source>
</evidence>
<feature type="compositionally biased region" description="Low complexity" evidence="1">
    <location>
        <begin position="198"/>
        <end position="230"/>
    </location>
</feature>